<dbReference type="PROSITE" id="PS51915">
    <property type="entry name" value="ZAD"/>
    <property type="match status" value="1"/>
</dbReference>
<feature type="binding site" evidence="8">
    <location>
        <position position="30"/>
    </location>
    <ligand>
        <name>Zn(2+)</name>
        <dbReference type="ChEBI" id="CHEBI:29105"/>
    </ligand>
</feature>
<evidence type="ECO:0000313" key="12">
    <source>
        <dbReference type="RefSeq" id="XP_034233364.1"/>
    </source>
</evidence>
<evidence type="ECO:0000256" key="7">
    <source>
        <dbReference type="PROSITE-ProRule" id="PRU00042"/>
    </source>
</evidence>
<gene>
    <name evidence="12" type="primary">LOC117640678</name>
</gene>
<dbReference type="OrthoDB" id="9411774at2759"/>
<dbReference type="Gene3D" id="3.30.160.60">
    <property type="entry name" value="Classic Zinc Finger"/>
    <property type="match status" value="2"/>
</dbReference>
<dbReference type="InterPro" id="IPR012934">
    <property type="entry name" value="Znf_AD"/>
</dbReference>
<name>A0A6P8ZIC5_THRPL</name>
<protein>
    <submittedName>
        <fullName evidence="12">Zinc finger protein 595-like isoform X2</fullName>
    </submittedName>
</protein>
<dbReference type="AlphaFoldDB" id="A0A6P8ZIC5"/>
<feature type="domain" description="C2H2-type" evidence="9">
    <location>
        <begin position="191"/>
        <end position="219"/>
    </location>
</feature>
<dbReference type="SMART" id="SM00868">
    <property type="entry name" value="zf-AD"/>
    <property type="match status" value="1"/>
</dbReference>
<keyword evidence="2 8" id="KW-0479">Metal-binding</keyword>
<reference evidence="12" key="1">
    <citation type="submission" date="2025-08" db="UniProtKB">
        <authorList>
            <consortium name="RefSeq"/>
        </authorList>
    </citation>
    <scope>IDENTIFICATION</scope>
    <source>
        <tissue evidence="12">Total insect</tissue>
    </source>
</reference>
<evidence type="ECO:0000259" key="9">
    <source>
        <dbReference type="PROSITE" id="PS50157"/>
    </source>
</evidence>
<comment type="subcellular location">
    <subcellularLocation>
        <location evidence="1">Nucleus</location>
    </subcellularLocation>
</comment>
<evidence type="ECO:0000256" key="5">
    <source>
        <dbReference type="ARBA" id="ARBA00022833"/>
    </source>
</evidence>
<proteinExistence type="predicted"/>
<keyword evidence="5 8" id="KW-0862">Zinc</keyword>
<evidence type="ECO:0000256" key="6">
    <source>
        <dbReference type="ARBA" id="ARBA00023242"/>
    </source>
</evidence>
<dbReference type="Proteomes" id="UP000515158">
    <property type="component" value="Unplaced"/>
</dbReference>
<keyword evidence="11" id="KW-1185">Reference proteome</keyword>
<sequence length="641" mass="71356">MAESAEDAAMEPELILDPVKVEPESKDSLCRLCACSSELLIPILEGEGLENSLADKIEKYLPIQVAFQDPLPLQVCFHCASTVISWHELSTSCIDAQHKLQAMFSETTSEAPVSPAASRDYDADICEDIVPDTTDLETSGPTSPDIQNAFKEHSEQVQEIDDSKMDTGVHQKGETERCLQEVKLEGISEKLMCQICSIVFTDTSSLDHHSQMAHAQLQHSLESGGTMFSCHICSVSFLAESDRDSHSQLEHGVSLRDDANAKPDISQNCQFCGRFFRHFSVLNMHSISCKKLLGNSEGSEDFSDYVTLDESITFDEPESTQDRNESFKRGVAKRSAPLTSLGRLDKSHIESKVTKKNIHPIVSENIPAHKRIRQSKDNCEKRVSCAYCIKSFNGKYEAIAHVSKSHRKKLEEFLVWLQRRKLYLKDKLCSICDKTFTSTQEAAEHVQSCHKDGTKESLRCELCLIEFCDELDLLKHIANHSASDDGSKLFFELKTTEFDKVIAFNELPSSLRDKPEGNEKIVSCVDVEKTSGNFARNEHDSFNAGSVSNIMETCINSNVSLSQKSTKEECFDEDTTIDVNSSKMDGTSLLVDSFLNGKEIFPLKTNSESSQNTNLGSCNLGLPLLTDNSTEKSDLVNSMTQ</sequence>
<dbReference type="InterPro" id="IPR050888">
    <property type="entry name" value="ZnF_C2H2-type_TF"/>
</dbReference>
<dbReference type="GO" id="GO:0008270">
    <property type="term" value="F:zinc ion binding"/>
    <property type="evidence" value="ECO:0007669"/>
    <property type="project" value="UniProtKB-UniRule"/>
</dbReference>
<accession>A0A6P8ZIC5</accession>
<evidence type="ECO:0000259" key="10">
    <source>
        <dbReference type="PROSITE" id="PS51915"/>
    </source>
</evidence>
<evidence type="ECO:0000313" key="11">
    <source>
        <dbReference type="Proteomes" id="UP000515158"/>
    </source>
</evidence>
<dbReference type="Pfam" id="PF07776">
    <property type="entry name" value="zf-AD"/>
    <property type="match status" value="1"/>
</dbReference>
<dbReference type="GeneID" id="117640678"/>
<evidence type="ECO:0000256" key="8">
    <source>
        <dbReference type="PROSITE-ProRule" id="PRU01263"/>
    </source>
</evidence>
<dbReference type="PANTHER" id="PTHR24406">
    <property type="entry name" value="TRANSCRIPTIONAL REPRESSOR CTCFL-RELATED"/>
    <property type="match status" value="1"/>
</dbReference>
<feature type="binding site" evidence="8">
    <location>
        <position position="79"/>
    </location>
    <ligand>
        <name>Zn(2+)</name>
        <dbReference type="ChEBI" id="CHEBI:29105"/>
    </ligand>
</feature>
<keyword evidence="4 7" id="KW-0863">Zinc-finger</keyword>
<keyword evidence="3" id="KW-0677">Repeat</keyword>
<dbReference type="RefSeq" id="XP_034233364.1">
    <property type="nucleotide sequence ID" value="XM_034377473.1"/>
</dbReference>
<dbReference type="InterPro" id="IPR013087">
    <property type="entry name" value="Znf_C2H2_type"/>
</dbReference>
<feature type="domain" description="ZAD" evidence="10">
    <location>
        <begin position="28"/>
        <end position="103"/>
    </location>
</feature>
<dbReference type="GO" id="GO:0005634">
    <property type="term" value="C:nucleus"/>
    <property type="evidence" value="ECO:0007669"/>
    <property type="project" value="UniProtKB-SubCell"/>
</dbReference>
<feature type="binding site" evidence="8">
    <location>
        <position position="76"/>
    </location>
    <ligand>
        <name>Zn(2+)</name>
        <dbReference type="ChEBI" id="CHEBI:29105"/>
    </ligand>
</feature>
<dbReference type="SUPFAM" id="SSF57716">
    <property type="entry name" value="Glucocorticoid receptor-like (DNA-binding domain)"/>
    <property type="match status" value="1"/>
</dbReference>
<dbReference type="PROSITE" id="PS00028">
    <property type="entry name" value="ZINC_FINGER_C2H2_1"/>
    <property type="match status" value="5"/>
</dbReference>
<dbReference type="Gene3D" id="3.40.1800.20">
    <property type="match status" value="1"/>
</dbReference>
<evidence type="ECO:0000256" key="1">
    <source>
        <dbReference type="ARBA" id="ARBA00004123"/>
    </source>
</evidence>
<evidence type="ECO:0000256" key="4">
    <source>
        <dbReference type="ARBA" id="ARBA00022771"/>
    </source>
</evidence>
<feature type="binding site" evidence="8">
    <location>
        <position position="33"/>
    </location>
    <ligand>
        <name>Zn(2+)</name>
        <dbReference type="ChEBI" id="CHEBI:29105"/>
    </ligand>
</feature>
<dbReference type="SMART" id="SM00355">
    <property type="entry name" value="ZnF_C2H2"/>
    <property type="match status" value="6"/>
</dbReference>
<organism evidence="12">
    <name type="scientific">Thrips palmi</name>
    <name type="common">Melon thrips</name>
    <dbReference type="NCBI Taxonomy" id="161013"/>
    <lineage>
        <taxon>Eukaryota</taxon>
        <taxon>Metazoa</taxon>
        <taxon>Ecdysozoa</taxon>
        <taxon>Arthropoda</taxon>
        <taxon>Hexapoda</taxon>
        <taxon>Insecta</taxon>
        <taxon>Pterygota</taxon>
        <taxon>Neoptera</taxon>
        <taxon>Paraneoptera</taxon>
        <taxon>Thysanoptera</taxon>
        <taxon>Terebrantia</taxon>
        <taxon>Thripoidea</taxon>
        <taxon>Thripidae</taxon>
        <taxon>Thrips</taxon>
    </lineage>
</organism>
<dbReference type="PROSITE" id="PS50157">
    <property type="entry name" value="ZINC_FINGER_C2H2_2"/>
    <property type="match status" value="1"/>
</dbReference>
<evidence type="ECO:0000256" key="3">
    <source>
        <dbReference type="ARBA" id="ARBA00022737"/>
    </source>
</evidence>
<evidence type="ECO:0000256" key="2">
    <source>
        <dbReference type="ARBA" id="ARBA00022723"/>
    </source>
</evidence>
<keyword evidence="6" id="KW-0539">Nucleus</keyword>